<dbReference type="GO" id="GO:0016616">
    <property type="term" value="F:oxidoreductase activity, acting on the CH-OH group of donors, NAD or NADP as acceptor"/>
    <property type="evidence" value="ECO:0007669"/>
    <property type="project" value="UniProtKB-ARBA"/>
</dbReference>
<evidence type="ECO:0000313" key="5">
    <source>
        <dbReference type="Proteomes" id="UP001316803"/>
    </source>
</evidence>
<protein>
    <submittedName>
        <fullName evidence="4">Secondary metabolism biosynthetic enzyme</fullName>
    </submittedName>
</protein>
<evidence type="ECO:0000256" key="2">
    <source>
        <dbReference type="ARBA" id="ARBA00022857"/>
    </source>
</evidence>
<organism evidence="4 5">
    <name type="scientific">Knufia fluminis</name>
    <dbReference type="NCBI Taxonomy" id="191047"/>
    <lineage>
        <taxon>Eukaryota</taxon>
        <taxon>Fungi</taxon>
        <taxon>Dikarya</taxon>
        <taxon>Ascomycota</taxon>
        <taxon>Pezizomycotina</taxon>
        <taxon>Eurotiomycetes</taxon>
        <taxon>Chaetothyriomycetidae</taxon>
        <taxon>Chaetothyriales</taxon>
        <taxon>Trichomeriaceae</taxon>
        <taxon>Knufia</taxon>
    </lineage>
</organism>
<accession>A0AAN8I5E0</accession>
<dbReference type="Proteomes" id="UP001316803">
    <property type="component" value="Unassembled WGS sequence"/>
</dbReference>
<name>A0AAN8I5E0_9EURO</name>
<keyword evidence="3" id="KW-0560">Oxidoreductase</keyword>
<dbReference type="PANTHER" id="PTHR43008:SF10">
    <property type="entry name" value="CHAIN DEHYDROGENASE_OXIDOREDUCTASE, PUTATIVE (AFU_ORTHOLOGUE AFUA_2G15740)-RELATED"/>
    <property type="match status" value="1"/>
</dbReference>
<dbReference type="EMBL" id="JAKLMC020000023">
    <property type="protein sequence ID" value="KAK5950975.1"/>
    <property type="molecule type" value="Genomic_DNA"/>
</dbReference>
<dbReference type="InterPro" id="IPR020904">
    <property type="entry name" value="Sc_DH/Rdtase_CS"/>
</dbReference>
<dbReference type="PRINTS" id="PR00080">
    <property type="entry name" value="SDRFAMILY"/>
</dbReference>
<dbReference type="PROSITE" id="PS00061">
    <property type="entry name" value="ADH_SHORT"/>
    <property type="match status" value="1"/>
</dbReference>
<proteinExistence type="inferred from homology"/>
<dbReference type="GO" id="GO:0050664">
    <property type="term" value="F:oxidoreductase activity, acting on NAD(P)H, oxygen as acceptor"/>
    <property type="evidence" value="ECO:0007669"/>
    <property type="project" value="TreeGrafter"/>
</dbReference>
<dbReference type="Gene3D" id="3.40.50.720">
    <property type="entry name" value="NAD(P)-binding Rossmann-like Domain"/>
    <property type="match status" value="1"/>
</dbReference>
<reference evidence="4 5" key="1">
    <citation type="submission" date="2022-12" db="EMBL/GenBank/DDBJ databases">
        <title>Genomic features and morphological characterization of a novel Knufia sp. strain isolated from spacecraft assembly facility.</title>
        <authorList>
            <person name="Teixeira M."/>
            <person name="Chander A.M."/>
            <person name="Stajich J.E."/>
            <person name="Venkateswaran K."/>
        </authorList>
    </citation>
    <scope>NUCLEOTIDE SEQUENCE [LARGE SCALE GENOMIC DNA]</scope>
    <source>
        <strain evidence="4 5">FJI-L2-BK-P2</strain>
    </source>
</reference>
<dbReference type="InterPro" id="IPR036291">
    <property type="entry name" value="NAD(P)-bd_dom_sf"/>
</dbReference>
<dbReference type="FunFam" id="3.40.50.720:FF:000084">
    <property type="entry name" value="Short-chain dehydrogenase reductase"/>
    <property type="match status" value="1"/>
</dbReference>
<keyword evidence="2" id="KW-0521">NADP</keyword>
<gene>
    <name evidence="4" type="ORF">OHC33_008047</name>
</gene>
<comment type="caution">
    <text evidence="4">The sequence shown here is derived from an EMBL/GenBank/DDBJ whole genome shotgun (WGS) entry which is preliminary data.</text>
</comment>
<dbReference type="PRINTS" id="PR00081">
    <property type="entry name" value="GDHRDH"/>
</dbReference>
<dbReference type="InterPro" id="IPR002347">
    <property type="entry name" value="SDR_fam"/>
</dbReference>
<evidence type="ECO:0000313" key="4">
    <source>
        <dbReference type="EMBL" id="KAK5950975.1"/>
    </source>
</evidence>
<comment type="similarity">
    <text evidence="1">Belongs to the short-chain dehydrogenases/reductases (SDR) family.</text>
</comment>
<dbReference type="Pfam" id="PF13561">
    <property type="entry name" value="adh_short_C2"/>
    <property type="match status" value="1"/>
</dbReference>
<sequence>MGSVAAVEQAASEVAKPAAKPNDVRSVELKLEAPTKEDEVRSMALKYFPEFNVQQYVVIVTGGGRGLGLTMAEALYQAGAIGMIAWGPHHAARGTIGTDFFRTVHCLDRLPEPEEEFLRVQKQEHRIPGGAIEYHSIDIRDTYALQKLIAVIAERYSRLDGVIAAAGIQKITSALEYKQQDVEDMLAVNYTAAFMTAQEVGKQMIRFKTPGSIVMIASISGQIANKGLQSPIYNSSKAAVIQLSKNLAMEWGKHGIRVNALCPGHILTPMVKANFEEQPDLEETWNKEIMLHRLSSPNEFRSVAIFLLSQGSSFMTGASINIDGGQTAW</sequence>
<dbReference type="PANTHER" id="PTHR43008">
    <property type="entry name" value="BENZIL REDUCTASE"/>
    <property type="match status" value="1"/>
</dbReference>
<evidence type="ECO:0000256" key="3">
    <source>
        <dbReference type="ARBA" id="ARBA00023002"/>
    </source>
</evidence>
<dbReference type="SUPFAM" id="SSF51735">
    <property type="entry name" value="NAD(P)-binding Rossmann-fold domains"/>
    <property type="match status" value="1"/>
</dbReference>
<evidence type="ECO:0000256" key="1">
    <source>
        <dbReference type="ARBA" id="ARBA00006484"/>
    </source>
</evidence>
<keyword evidence="5" id="KW-1185">Reference proteome</keyword>
<dbReference type="AlphaFoldDB" id="A0AAN8I5E0"/>